<comment type="subcellular location">
    <subcellularLocation>
        <location evidence="1">Cytoplasm</location>
        <location evidence="1">Cytoskeleton</location>
        <location evidence="1">Cilium axoneme</location>
    </subcellularLocation>
</comment>
<dbReference type="Proteomes" id="UP000815325">
    <property type="component" value="Unassembled WGS sequence"/>
</dbReference>
<comment type="caution">
    <text evidence="3">The sequence shown here is derived from an EMBL/GenBank/DDBJ whole genome shotgun (WGS) entry which is preliminary data.</text>
</comment>
<sequence length="548" mass="59416">MQYLPGPLLQGLSGYLSSRDLLGARLVCKNWREHLVVRVPVCIVLPLDTNAVECGIPLLHCAPSAVLALDEVHLEKLPSRPDDMQACFSRAADLHRQLELLGRTCKSLRGLRLLFQPAVVQIYNPETEHWLSAACALWLGKVFHGWTSLAPRLRQLHITVGSMQPPCPTTLAHALQQLPCLEDLLLSCKHITADHALAIAQMTGLRALSLHDKHKSSIGAWWAAPGVRTSPPSLQRLTSLVLDSPGLTATEGLPPFINSTGLLRLELLGSPGINSTLGGGSFQDLQNIATTQTPFAALLLSLPNLNTLAINTPTLGHSDWTALSTLCAANRITELRINHWRKPEAGPRGLTAFKMPEVQDGERPEDGKEQGEYNSCPLSPLGLASCLVAKATLLHPAQLPMLLIGSPSQPSSSCRLRELHLAFLETSCTAPDGETDSTAPDSSNSGNLENEEVVRSAWSAIVGCLQLRELNISRTNTLPLTDGVLSQLPGKLPMLEVLQFNGCLVGFDWGERAISTKTSKPLPQSWMIHNQSSAAIFSGPFACWWHIV</sequence>
<feature type="domain" description="F-box" evidence="2">
    <location>
        <begin position="1"/>
        <end position="36"/>
    </location>
</feature>
<evidence type="ECO:0000256" key="1">
    <source>
        <dbReference type="ARBA" id="ARBA00004430"/>
    </source>
</evidence>
<keyword evidence="4" id="KW-1185">Reference proteome</keyword>
<name>A0ABQ7H470_DUNSA</name>
<dbReference type="InterPro" id="IPR032675">
    <property type="entry name" value="LRR_dom_sf"/>
</dbReference>
<evidence type="ECO:0000313" key="4">
    <source>
        <dbReference type="Proteomes" id="UP000815325"/>
    </source>
</evidence>
<reference evidence="3" key="1">
    <citation type="submission" date="2017-08" db="EMBL/GenBank/DDBJ databases">
        <authorList>
            <person name="Polle J.E."/>
            <person name="Barry K."/>
            <person name="Cushman J."/>
            <person name="Schmutz J."/>
            <person name="Tran D."/>
            <person name="Hathwaick L.T."/>
            <person name="Yim W.C."/>
            <person name="Jenkins J."/>
            <person name="Mckie-Krisberg Z.M."/>
            <person name="Prochnik S."/>
            <person name="Lindquist E."/>
            <person name="Dockter R.B."/>
            <person name="Adam C."/>
            <person name="Molina H."/>
            <person name="Bunkerborg J."/>
            <person name="Jin E."/>
            <person name="Buchheim M."/>
            <person name="Magnuson J."/>
        </authorList>
    </citation>
    <scope>NUCLEOTIDE SEQUENCE</scope>
    <source>
        <strain evidence="3">CCAP 19/18</strain>
    </source>
</reference>
<dbReference type="SUPFAM" id="SSF52047">
    <property type="entry name" value="RNI-like"/>
    <property type="match status" value="1"/>
</dbReference>
<dbReference type="PROSITE" id="PS50181">
    <property type="entry name" value="FBOX"/>
    <property type="match status" value="1"/>
</dbReference>
<gene>
    <name evidence="3" type="ORF">DUNSADRAFT_12108</name>
</gene>
<dbReference type="EMBL" id="MU069481">
    <property type="protein sequence ID" value="KAF5841652.1"/>
    <property type="molecule type" value="Genomic_DNA"/>
</dbReference>
<dbReference type="InterPro" id="IPR001810">
    <property type="entry name" value="F-box_dom"/>
</dbReference>
<protein>
    <recommendedName>
        <fullName evidence="2">F-box domain-containing protein</fullName>
    </recommendedName>
</protein>
<accession>A0ABQ7H470</accession>
<organism evidence="3 4">
    <name type="scientific">Dunaliella salina</name>
    <name type="common">Green alga</name>
    <name type="synonym">Protococcus salinus</name>
    <dbReference type="NCBI Taxonomy" id="3046"/>
    <lineage>
        <taxon>Eukaryota</taxon>
        <taxon>Viridiplantae</taxon>
        <taxon>Chlorophyta</taxon>
        <taxon>core chlorophytes</taxon>
        <taxon>Chlorophyceae</taxon>
        <taxon>CS clade</taxon>
        <taxon>Chlamydomonadales</taxon>
        <taxon>Dunaliellaceae</taxon>
        <taxon>Dunaliella</taxon>
    </lineage>
</organism>
<dbReference type="Gene3D" id="3.80.10.10">
    <property type="entry name" value="Ribonuclease Inhibitor"/>
    <property type="match status" value="1"/>
</dbReference>
<proteinExistence type="predicted"/>
<evidence type="ECO:0000259" key="2">
    <source>
        <dbReference type="PROSITE" id="PS50181"/>
    </source>
</evidence>
<evidence type="ECO:0000313" key="3">
    <source>
        <dbReference type="EMBL" id="KAF5841652.1"/>
    </source>
</evidence>